<evidence type="ECO:0000313" key="13">
    <source>
        <dbReference type="Proteomes" id="UP000085678"/>
    </source>
</evidence>
<feature type="transmembrane region" description="Helical" evidence="10">
    <location>
        <begin position="85"/>
        <end position="105"/>
    </location>
</feature>
<keyword evidence="7" id="KW-0449">Lipoprotein</keyword>
<feature type="transmembrane region" description="Helical" evidence="10">
    <location>
        <begin position="203"/>
        <end position="227"/>
    </location>
</feature>
<dbReference type="EC" id="2.3.1.225" evidence="10"/>
<evidence type="ECO:0000256" key="5">
    <source>
        <dbReference type="ARBA" id="ARBA00023136"/>
    </source>
</evidence>
<protein>
    <recommendedName>
        <fullName evidence="10">Palmitoyltransferase</fullName>
        <ecNumber evidence="10">2.3.1.225</ecNumber>
    </recommendedName>
</protein>
<evidence type="ECO:0000256" key="9">
    <source>
        <dbReference type="ARBA" id="ARBA00048048"/>
    </source>
</evidence>
<keyword evidence="13" id="KW-1185">Reference proteome</keyword>
<keyword evidence="8 10" id="KW-0012">Acyltransferase</keyword>
<feature type="transmembrane region" description="Helical" evidence="10">
    <location>
        <begin position="247"/>
        <end position="266"/>
    </location>
</feature>
<dbReference type="GO" id="GO:0019706">
    <property type="term" value="F:protein-cysteine S-palmitoyltransferase activity"/>
    <property type="evidence" value="ECO:0007669"/>
    <property type="project" value="UniProtKB-EC"/>
</dbReference>
<dbReference type="KEGG" id="lak:106165123"/>
<gene>
    <name evidence="14" type="primary">LOC106165123</name>
</gene>
<evidence type="ECO:0000256" key="4">
    <source>
        <dbReference type="ARBA" id="ARBA00022989"/>
    </source>
</evidence>
<feature type="region of interest" description="Disordered" evidence="11">
    <location>
        <begin position="394"/>
        <end position="439"/>
    </location>
</feature>
<feature type="domain" description="Palmitoyltransferase DHHC" evidence="12">
    <location>
        <begin position="157"/>
        <end position="282"/>
    </location>
</feature>
<evidence type="ECO:0000256" key="10">
    <source>
        <dbReference type="RuleBase" id="RU079119"/>
    </source>
</evidence>
<evidence type="ECO:0000256" key="7">
    <source>
        <dbReference type="ARBA" id="ARBA00023288"/>
    </source>
</evidence>
<dbReference type="InParanoid" id="A0A1S3IKQ9"/>
<evidence type="ECO:0000256" key="8">
    <source>
        <dbReference type="ARBA" id="ARBA00023315"/>
    </source>
</evidence>
<keyword evidence="4 10" id="KW-1133">Transmembrane helix</keyword>
<comment type="similarity">
    <text evidence="10">Belongs to the DHHC palmitoyltransferase family.</text>
</comment>
<dbReference type="PANTHER" id="PTHR22883">
    <property type="entry name" value="ZINC FINGER DHHC DOMAIN CONTAINING PROTEIN"/>
    <property type="match status" value="1"/>
</dbReference>
<dbReference type="PROSITE" id="PS50216">
    <property type="entry name" value="DHHC"/>
    <property type="match status" value="1"/>
</dbReference>
<dbReference type="GO" id="GO:0005794">
    <property type="term" value="C:Golgi apparatus"/>
    <property type="evidence" value="ECO:0007669"/>
    <property type="project" value="TreeGrafter"/>
</dbReference>
<evidence type="ECO:0000313" key="14">
    <source>
        <dbReference type="RefSeq" id="XP_013398673.1"/>
    </source>
</evidence>
<proteinExistence type="inferred from homology"/>
<dbReference type="Pfam" id="PF01529">
    <property type="entry name" value="DHHC"/>
    <property type="match status" value="1"/>
</dbReference>
<dbReference type="Proteomes" id="UP000085678">
    <property type="component" value="Unplaced"/>
</dbReference>
<evidence type="ECO:0000256" key="6">
    <source>
        <dbReference type="ARBA" id="ARBA00023139"/>
    </source>
</evidence>
<dbReference type="InterPro" id="IPR039859">
    <property type="entry name" value="PFA4/ZDH16/20/ERF2-like"/>
</dbReference>
<name>A0A1S3IKQ9_LINAN</name>
<accession>A0A1S3IKQ9</accession>
<keyword evidence="3 10" id="KW-0812">Transmembrane</keyword>
<evidence type="ECO:0000256" key="1">
    <source>
        <dbReference type="ARBA" id="ARBA00004127"/>
    </source>
</evidence>
<evidence type="ECO:0000256" key="3">
    <source>
        <dbReference type="ARBA" id="ARBA00022692"/>
    </source>
</evidence>
<dbReference type="OrthoDB" id="4096362at2759"/>
<dbReference type="STRING" id="7574.A0A1S3IKQ9"/>
<sequence>MTDAEYSPVATDSPTKLSVEEIVKMSHTARKWEVFPGRNKFCCDGRIMMARQAGIFYFTCILIIGTCLLFFIFDCRYFVETYPSFGFVVPLAAGLLFIFVLSTLFRTSFSDPGVIPRSTPDEAADLERQIEVPSSCQPNYRPPPRVREVIIKGQMVKLKFCYTCKIFRPPRASHCSVCDNCVERFDHHCPWVGNCVGKRNYRYFYLFIMSLSVLCLFIFAVVVTHLVLRTQQTGQFLIALRDSPVSIIEAVVCFFSVWSILGLAGFHTYLVSSNQTTNEDIKGSFSSKRAQDNFNPFSQGSCIGNCCEIICGPEYPSLLDRRGFVVPDETPVQMSQPSDMYHNQSPKERNAVNVRHESYGSTVDSHAQVAAVKFSHEQPQKNYSNQNDYVVPPSALSSENPMPNNRLPPIRGHEGTSAPAGIREQLPGEDKASGLYSNSDGTITHVEAMKDVGPGDV</sequence>
<keyword evidence="5 10" id="KW-0472">Membrane</keyword>
<organism evidence="13 14">
    <name type="scientific">Lingula anatina</name>
    <name type="common">Brachiopod</name>
    <name type="synonym">Lingula unguis</name>
    <dbReference type="NCBI Taxonomy" id="7574"/>
    <lineage>
        <taxon>Eukaryota</taxon>
        <taxon>Metazoa</taxon>
        <taxon>Spiralia</taxon>
        <taxon>Lophotrochozoa</taxon>
        <taxon>Brachiopoda</taxon>
        <taxon>Linguliformea</taxon>
        <taxon>Lingulata</taxon>
        <taxon>Lingulida</taxon>
        <taxon>Linguloidea</taxon>
        <taxon>Lingulidae</taxon>
        <taxon>Lingula</taxon>
    </lineage>
</organism>
<comment type="catalytic activity">
    <reaction evidence="9 10">
        <text>L-cysteinyl-[protein] + hexadecanoyl-CoA = S-hexadecanoyl-L-cysteinyl-[protein] + CoA</text>
        <dbReference type="Rhea" id="RHEA:36683"/>
        <dbReference type="Rhea" id="RHEA-COMP:10131"/>
        <dbReference type="Rhea" id="RHEA-COMP:11032"/>
        <dbReference type="ChEBI" id="CHEBI:29950"/>
        <dbReference type="ChEBI" id="CHEBI:57287"/>
        <dbReference type="ChEBI" id="CHEBI:57379"/>
        <dbReference type="ChEBI" id="CHEBI:74151"/>
        <dbReference type="EC" id="2.3.1.225"/>
    </reaction>
</comment>
<keyword evidence="6" id="KW-0564">Palmitate</keyword>
<evidence type="ECO:0000256" key="2">
    <source>
        <dbReference type="ARBA" id="ARBA00022679"/>
    </source>
</evidence>
<dbReference type="AlphaFoldDB" id="A0A1S3IKQ9"/>
<feature type="transmembrane region" description="Helical" evidence="10">
    <location>
        <begin position="55"/>
        <end position="73"/>
    </location>
</feature>
<dbReference type="GeneID" id="106165123"/>
<dbReference type="GO" id="GO:0006612">
    <property type="term" value="P:protein targeting to membrane"/>
    <property type="evidence" value="ECO:0007669"/>
    <property type="project" value="TreeGrafter"/>
</dbReference>
<reference evidence="14" key="1">
    <citation type="submission" date="2025-08" db="UniProtKB">
        <authorList>
            <consortium name="RefSeq"/>
        </authorList>
    </citation>
    <scope>IDENTIFICATION</scope>
    <source>
        <tissue evidence="14">Gonads</tissue>
    </source>
</reference>
<comment type="domain">
    <text evidence="10">The DHHC domain is required for palmitoyltransferase activity.</text>
</comment>
<keyword evidence="2 10" id="KW-0808">Transferase</keyword>
<dbReference type="GO" id="GO:0005783">
    <property type="term" value="C:endoplasmic reticulum"/>
    <property type="evidence" value="ECO:0007669"/>
    <property type="project" value="TreeGrafter"/>
</dbReference>
<evidence type="ECO:0000259" key="12">
    <source>
        <dbReference type="Pfam" id="PF01529"/>
    </source>
</evidence>
<evidence type="ECO:0000256" key="11">
    <source>
        <dbReference type="SAM" id="MobiDB-lite"/>
    </source>
</evidence>
<comment type="subcellular location">
    <subcellularLocation>
        <location evidence="1">Endomembrane system</location>
        <topology evidence="1">Multi-pass membrane protein</topology>
    </subcellularLocation>
</comment>
<dbReference type="InterPro" id="IPR001594">
    <property type="entry name" value="Palmitoyltrfase_DHHC"/>
</dbReference>
<dbReference type="PANTHER" id="PTHR22883:SF43">
    <property type="entry name" value="PALMITOYLTRANSFERASE APP"/>
    <property type="match status" value="1"/>
</dbReference>
<dbReference type="RefSeq" id="XP_013398673.1">
    <property type="nucleotide sequence ID" value="XM_013543219.1"/>
</dbReference>